<dbReference type="OrthoDB" id="3292458at2"/>
<dbReference type="GO" id="GO:0008237">
    <property type="term" value="F:metallopeptidase activity"/>
    <property type="evidence" value="ECO:0007669"/>
    <property type="project" value="UniProtKB-KW"/>
</dbReference>
<keyword evidence="3" id="KW-1133">Transmembrane helix</keyword>
<evidence type="ECO:0000256" key="1">
    <source>
        <dbReference type="ARBA" id="ARBA00023049"/>
    </source>
</evidence>
<keyword evidence="3" id="KW-0812">Transmembrane</keyword>
<dbReference type="SMART" id="SM00232">
    <property type="entry name" value="JAB_MPN"/>
    <property type="match status" value="1"/>
</dbReference>
<organism evidence="5 6">
    <name type="scientific">Symmachiella macrocystis</name>
    <dbReference type="NCBI Taxonomy" id="2527985"/>
    <lineage>
        <taxon>Bacteria</taxon>
        <taxon>Pseudomonadati</taxon>
        <taxon>Planctomycetota</taxon>
        <taxon>Planctomycetia</taxon>
        <taxon>Planctomycetales</taxon>
        <taxon>Planctomycetaceae</taxon>
        <taxon>Symmachiella</taxon>
    </lineage>
</organism>
<name>A0A5C6AYG9_9PLAN</name>
<keyword evidence="6" id="KW-1185">Reference proteome</keyword>
<dbReference type="Proteomes" id="UP000320735">
    <property type="component" value="Unassembled WGS sequence"/>
</dbReference>
<sequence>MTDSSMSLPDVRQIVLEELPQADFPVNLSEDFRVHFTEKCHVSILAHAEEDTSVEICGVLVGGVQHDAHGPFALISEHIRADAATSKFAEVTFTHEAWSKINAEMDSRYSDLSIVGWYHTHPDFGIFLSDRDEFIHQNFFSGASQIAHVVDPIRKTEGVFVWREGKPHLCSHFWVGDEIRAETQRETAAGQSPPQPGAPEAVVARVENAAPGPLYFWMCMALVFLLGYMLSGILSNRRSNWEQRMIFRGVVQEYGIIKNLRPGLKRHLDAVDSGLGLATLEIEKLSKEHALLAGDEKNKIRKQWRTVLNTVAKSQKQLDVIEATYCLTNEESEIVEGLLKQILTDAAPQPASPKSPSEQKTSESSSSDKPPAE</sequence>
<dbReference type="SUPFAM" id="SSF102712">
    <property type="entry name" value="JAB1/MPN domain"/>
    <property type="match status" value="1"/>
</dbReference>
<evidence type="ECO:0000256" key="3">
    <source>
        <dbReference type="SAM" id="Phobius"/>
    </source>
</evidence>
<feature type="domain" description="MPN" evidence="4">
    <location>
        <begin position="34"/>
        <end position="175"/>
    </location>
</feature>
<feature type="compositionally biased region" description="Low complexity" evidence="2">
    <location>
        <begin position="346"/>
        <end position="373"/>
    </location>
</feature>
<reference evidence="5 6" key="1">
    <citation type="submission" date="2019-02" db="EMBL/GenBank/DDBJ databases">
        <title>Deep-cultivation of Planctomycetes and their phenomic and genomic characterization uncovers novel biology.</title>
        <authorList>
            <person name="Wiegand S."/>
            <person name="Jogler M."/>
            <person name="Boedeker C."/>
            <person name="Pinto D."/>
            <person name="Vollmers J."/>
            <person name="Rivas-Marin E."/>
            <person name="Kohn T."/>
            <person name="Peeters S.H."/>
            <person name="Heuer A."/>
            <person name="Rast P."/>
            <person name="Oberbeckmann S."/>
            <person name="Bunk B."/>
            <person name="Jeske O."/>
            <person name="Meyerdierks A."/>
            <person name="Storesund J.E."/>
            <person name="Kallscheuer N."/>
            <person name="Luecker S."/>
            <person name="Lage O.M."/>
            <person name="Pohl T."/>
            <person name="Merkel B.J."/>
            <person name="Hornburger P."/>
            <person name="Mueller R.-W."/>
            <person name="Bruemmer F."/>
            <person name="Labrenz M."/>
            <person name="Spormann A.M."/>
            <person name="Op Den Camp H."/>
            <person name="Overmann J."/>
            <person name="Amann R."/>
            <person name="Jetten M.S.M."/>
            <person name="Mascher T."/>
            <person name="Medema M.H."/>
            <person name="Devos D.P."/>
            <person name="Kaster A.-K."/>
            <person name="Ovreas L."/>
            <person name="Rohde M."/>
            <person name="Galperin M.Y."/>
            <person name="Jogler C."/>
        </authorList>
    </citation>
    <scope>NUCLEOTIDE SEQUENCE [LARGE SCALE GENOMIC DNA]</scope>
    <source>
        <strain evidence="5 6">CA54</strain>
    </source>
</reference>
<dbReference type="Gene3D" id="3.40.140.10">
    <property type="entry name" value="Cytidine Deaminase, domain 2"/>
    <property type="match status" value="1"/>
</dbReference>
<evidence type="ECO:0000259" key="4">
    <source>
        <dbReference type="PROSITE" id="PS50249"/>
    </source>
</evidence>
<dbReference type="PROSITE" id="PS50249">
    <property type="entry name" value="MPN"/>
    <property type="match status" value="1"/>
</dbReference>
<comment type="caution">
    <text evidence="5">The sequence shown here is derived from an EMBL/GenBank/DDBJ whole genome shotgun (WGS) entry which is preliminary data.</text>
</comment>
<dbReference type="EMBL" id="SJPP01000005">
    <property type="protein sequence ID" value="TWU04162.1"/>
    <property type="molecule type" value="Genomic_DNA"/>
</dbReference>
<feature type="transmembrane region" description="Helical" evidence="3">
    <location>
        <begin position="214"/>
        <end position="235"/>
    </location>
</feature>
<dbReference type="Pfam" id="PF01398">
    <property type="entry name" value="JAB"/>
    <property type="match status" value="1"/>
</dbReference>
<evidence type="ECO:0000313" key="6">
    <source>
        <dbReference type="Proteomes" id="UP000320735"/>
    </source>
</evidence>
<proteinExistence type="predicted"/>
<accession>A0A5C6AYG9</accession>
<keyword evidence="1" id="KW-0482">Metalloprotease</keyword>
<evidence type="ECO:0000256" key="2">
    <source>
        <dbReference type="SAM" id="MobiDB-lite"/>
    </source>
</evidence>
<dbReference type="InterPro" id="IPR000555">
    <property type="entry name" value="JAMM/MPN+_dom"/>
</dbReference>
<evidence type="ECO:0000313" key="5">
    <source>
        <dbReference type="EMBL" id="TWU04162.1"/>
    </source>
</evidence>
<dbReference type="AlphaFoldDB" id="A0A5C6AYG9"/>
<keyword evidence="3" id="KW-0472">Membrane</keyword>
<dbReference type="RefSeq" id="WP_146374430.1">
    <property type="nucleotide sequence ID" value="NZ_SJPP01000005.1"/>
</dbReference>
<protein>
    <submittedName>
        <fullName evidence="5">Mov34/MPN/PAD-1 family protein</fullName>
    </submittedName>
</protein>
<keyword evidence="1" id="KW-0645">Protease</keyword>
<keyword evidence="1" id="KW-0378">Hydrolase</keyword>
<gene>
    <name evidence="5" type="ORF">CA54_60440</name>
</gene>
<feature type="region of interest" description="Disordered" evidence="2">
    <location>
        <begin position="345"/>
        <end position="373"/>
    </location>
</feature>
<dbReference type="InterPro" id="IPR037518">
    <property type="entry name" value="MPN"/>
</dbReference>